<proteinExistence type="predicted"/>
<evidence type="ECO:0000313" key="4">
    <source>
        <dbReference type="Proteomes" id="UP000321947"/>
    </source>
</evidence>
<dbReference type="Pfam" id="PF07777">
    <property type="entry name" value="MFMR"/>
    <property type="match status" value="1"/>
</dbReference>
<organism evidence="3 4">
    <name type="scientific">Cucumis melo var. makuwa</name>
    <name type="common">Oriental melon</name>
    <dbReference type="NCBI Taxonomy" id="1194695"/>
    <lineage>
        <taxon>Eukaryota</taxon>
        <taxon>Viridiplantae</taxon>
        <taxon>Streptophyta</taxon>
        <taxon>Embryophyta</taxon>
        <taxon>Tracheophyta</taxon>
        <taxon>Spermatophyta</taxon>
        <taxon>Magnoliopsida</taxon>
        <taxon>eudicotyledons</taxon>
        <taxon>Gunneridae</taxon>
        <taxon>Pentapetalae</taxon>
        <taxon>rosids</taxon>
        <taxon>fabids</taxon>
        <taxon>Cucurbitales</taxon>
        <taxon>Cucurbitaceae</taxon>
        <taxon>Benincaseae</taxon>
        <taxon>Cucumis</taxon>
    </lineage>
</organism>
<evidence type="ECO:0000256" key="1">
    <source>
        <dbReference type="SAM" id="Phobius"/>
    </source>
</evidence>
<dbReference type="EMBL" id="SSTD01005945">
    <property type="protein sequence ID" value="TYK21003.1"/>
    <property type="molecule type" value="Genomic_DNA"/>
</dbReference>
<feature type="domain" description="G-box binding protein multifunctional mosaic region" evidence="2">
    <location>
        <begin position="115"/>
        <end position="148"/>
    </location>
</feature>
<feature type="transmembrane region" description="Helical" evidence="1">
    <location>
        <begin position="85"/>
        <end position="106"/>
    </location>
</feature>
<gene>
    <name evidence="3" type="ORF">E5676_scaffold328G00320</name>
</gene>
<keyword evidence="1" id="KW-0472">Membrane</keyword>
<evidence type="ECO:0000259" key="2">
    <source>
        <dbReference type="Pfam" id="PF07777"/>
    </source>
</evidence>
<accession>A0A5D3DBQ7</accession>
<comment type="caution">
    <text evidence="3">The sequence shown here is derived from an EMBL/GenBank/DDBJ whole genome shotgun (WGS) entry which is preliminary data.</text>
</comment>
<sequence>MTKTMGMLGRPHYIVELINVGCIGSALHNVDLSCVSRFICKISYFQATLHSKEDPAPTLLLAIEHPFAGRRVSQLRSIAASTLHLSRASIIVMLSAYIAYLVFQLWTHRQLFEAEAYYSVGATPRPFFASTIASPTPHPYIWGGQEILLQLAVGRVERWLQVPEMMVLLKGPVNEPGSSSREPNAKA</sequence>
<protein>
    <submittedName>
        <fullName evidence="3">G-box-binding factor 1-like</fullName>
    </submittedName>
</protein>
<dbReference type="InterPro" id="IPR012900">
    <property type="entry name" value="MFMR"/>
</dbReference>
<name>A0A5D3DBQ7_CUCMM</name>
<reference evidence="3 4" key="1">
    <citation type="submission" date="2019-08" db="EMBL/GenBank/DDBJ databases">
        <title>Draft genome sequences of two oriental melons (Cucumis melo L. var makuwa).</title>
        <authorList>
            <person name="Kwon S.-Y."/>
        </authorList>
    </citation>
    <scope>NUCLEOTIDE SEQUENCE [LARGE SCALE GENOMIC DNA]</scope>
    <source>
        <strain evidence="4">cv. Chang Bougi</strain>
        <tissue evidence="3">Leaf</tissue>
    </source>
</reference>
<keyword evidence="1" id="KW-1133">Transmembrane helix</keyword>
<keyword evidence="1" id="KW-0812">Transmembrane</keyword>
<evidence type="ECO:0000313" key="3">
    <source>
        <dbReference type="EMBL" id="TYK21003.1"/>
    </source>
</evidence>
<dbReference type="Proteomes" id="UP000321947">
    <property type="component" value="Unassembled WGS sequence"/>
</dbReference>
<dbReference type="AlphaFoldDB" id="A0A5D3DBQ7"/>